<reference evidence="3 4" key="1">
    <citation type="submission" date="2015-06" db="EMBL/GenBank/DDBJ databases">
        <title>Comparative genome analysis of nirS-carrying Bradyrhizobium sp. strains.</title>
        <authorList>
            <person name="Ishii S."/>
            <person name="Jang J."/>
            <person name="Nishizawa T."/>
            <person name="Senoo K."/>
        </authorList>
    </citation>
    <scope>NUCLEOTIDE SEQUENCE [LARGE SCALE GENOMIC DNA]</scope>
    <source>
        <strain evidence="3 4">TSA1</strain>
    </source>
</reference>
<dbReference type="AlphaFoldDB" id="A0A2M6UJ43"/>
<keyword evidence="4" id="KW-1185">Reference proteome</keyword>
<keyword evidence="2" id="KW-0732">Signal</keyword>
<organism evidence="3 4">
    <name type="scientific">Bradyrhizobium nitroreducens</name>
    <dbReference type="NCBI Taxonomy" id="709803"/>
    <lineage>
        <taxon>Bacteria</taxon>
        <taxon>Pseudomonadati</taxon>
        <taxon>Pseudomonadota</taxon>
        <taxon>Alphaproteobacteria</taxon>
        <taxon>Hyphomicrobiales</taxon>
        <taxon>Nitrobacteraceae</taxon>
        <taxon>Bradyrhizobium</taxon>
    </lineage>
</organism>
<evidence type="ECO:0000256" key="1">
    <source>
        <dbReference type="SAM" id="MobiDB-lite"/>
    </source>
</evidence>
<evidence type="ECO:0000313" key="3">
    <source>
        <dbReference type="EMBL" id="PIT04633.1"/>
    </source>
</evidence>
<dbReference type="EMBL" id="LFJC01000003">
    <property type="protein sequence ID" value="PIT04633.1"/>
    <property type="molecule type" value="Genomic_DNA"/>
</dbReference>
<evidence type="ECO:0000256" key="2">
    <source>
        <dbReference type="SAM" id="SignalP"/>
    </source>
</evidence>
<evidence type="ECO:0008006" key="5">
    <source>
        <dbReference type="Google" id="ProtNLM"/>
    </source>
</evidence>
<comment type="caution">
    <text evidence="3">The sequence shown here is derived from an EMBL/GenBank/DDBJ whole genome shotgun (WGS) entry which is preliminary data.</text>
</comment>
<sequence>MRGMVRGSFLVFLLFTAGEASAETDFERKIREDSARHPGKSLVFLEVRVIEENGSKNPGCSTTKVVLGSDHVTLPITTQRTVGMLGFPVENGTYGGAALLAPGTYAVSYVNCSQYLNLKGDFARFRVGPDEIVNLGSLVIDFTRSPQFLQRTFTSRTKVEDLSEKAKASLTERSPVIFPKATKRYMTPNPATSGSQARAPEKRN</sequence>
<proteinExistence type="predicted"/>
<dbReference type="Proteomes" id="UP000228930">
    <property type="component" value="Unassembled WGS sequence"/>
</dbReference>
<feature type="chain" id="PRO_5014753428" description="Lipoprotein" evidence="2">
    <location>
        <begin position="23"/>
        <end position="204"/>
    </location>
</feature>
<name>A0A2M6UJ43_9BRAD</name>
<feature type="signal peptide" evidence="2">
    <location>
        <begin position="1"/>
        <end position="22"/>
    </location>
</feature>
<protein>
    <recommendedName>
        <fullName evidence="5">Lipoprotein</fullName>
    </recommendedName>
</protein>
<accession>A0A2M6UJ43</accession>
<gene>
    <name evidence="3" type="ORF">TSA1_30680</name>
</gene>
<evidence type="ECO:0000313" key="4">
    <source>
        <dbReference type="Proteomes" id="UP000228930"/>
    </source>
</evidence>
<feature type="region of interest" description="Disordered" evidence="1">
    <location>
        <begin position="173"/>
        <end position="204"/>
    </location>
</feature>